<dbReference type="Pfam" id="PF01979">
    <property type="entry name" value="Amidohydro_1"/>
    <property type="match status" value="1"/>
</dbReference>
<keyword evidence="3" id="KW-1185">Reference proteome</keyword>
<dbReference type="EMBL" id="WNXQ01000003">
    <property type="protein sequence ID" value="MWB77643.1"/>
    <property type="molecule type" value="Genomic_DNA"/>
</dbReference>
<dbReference type="PROSITE" id="PS01137">
    <property type="entry name" value="TATD_1"/>
    <property type="match status" value="1"/>
</dbReference>
<dbReference type="InterPro" id="IPR057744">
    <property type="entry name" value="OTAase-like"/>
</dbReference>
<comment type="caution">
    <text evidence="2">The sequence shown here is derived from an EMBL/GenBank/DDBJ whole genome shotgun (WGS) entry which is preliminary data.</text>
</comment>
<dbReference type="PANTHER" id="PTHR43135">
    <property type="entry name" value="ALPHA-D-RIBOSE 1-METHYLPHOSPHONATE 5-TRIPHOSPHATE DIPHOSPHATASE"/>
    <property type="match status" value="1"/>
</dbReference>
<dbReference type="CDD" id="cd01299">
    <property type="entry name" value="Met_dep_hydrolase_A"/>
    <property type="match status" value="1"/>
</dbReference>
<evidence type="ECO:0000313" key="3">
    <source>
        <dbReference type="Proteomes" id="UP000443843"/>
    </source>
</evidence>
<dbReference type="Gene3D" id="2.30.40.10">
    <property type="entry name" value="Urease, subunit C, domain 1"/>
    <property type="match status" value="1"/>
</dbReference>
<protein>
    <submittedName>
        <fullName evidence="2">Amidohydrolase family protein</fullName>
    </submittedName>
</protein>
<sequence>MCGPTIGATSQLTQVRDMKTFVSAAQLIDGTGAAPVRNPLLEIENGRIVKTHAEGAGRPAPSEGRILDYPGATILPGLIDTHVHLNLPGTGPTLEEAMREGHEVMTATSMGSAAQALGAGITTVRDLGAFGTTSFAARRALQLGYGKGAKVIACGQPITITGGHCWQMGGEADGVENLRRKVRELCRDTADFIKVMGSGGGTIGTKSWLPSFTLEEMRAIVDEAHRNGRRVTVHCLCAQSITIAIEAGADQIEHANFLVDAAGRQEYEPKIVDRLAEAGIPVTTTLVVYVASVFHYRSLQRDLTPSEQAAIDRWTIRADETVDYLERMTRAGVRFVAGTDAGWRFTPFDTLILELEIMAKGGHSGLAAIAAATGVAAEVIGADDIGTLAPGRAADVLVVKGDPLTDLDALRDPLLILQDGRPQHITGRENLSPTARAKPL</sequence>
<gene>
    <name evidence="2" type="ORF">GLS40_06375</name>
</gene>
<dbReference type="InterPro" id="IPR051781">
    <property type="entry name" value="Metallo-dep_Hydrolase"/>
</dbReference>
<dbReference type="AlphaFoldDB" id="A0A844W9T2"/>
<dbReference type="GO" id="GO:0016810">
    <property type="term" value="F:hydrolase activity, acting on carbon-nitrogen (but not peptide) bonds"/>
    <property type="evidence" value="ECO:0007669"/>
    <property type="project" value="InterPro"/>
</dbReference>
<proteinExistence type="predicted"/>
<dbReference type="SUPFAM" id="SSF51338">
    <property type="entry name" value="Composite domain of metallo-dependent hydrolases"/>
    <property type="match status" value="1"/>
</dbReference>
<organism evidence="2 3">
    <name type="scientific">Pseudooceanicola pacificus</name>
    <dbReference type="NCBI Taxonomy" id="2676438"/>
    <lineage>
        <taxon>Bacteria</taxon>
        <taxon>Pseudomonadati</taxon>
        <taxon>Pseudomonadota</taxon>
        <taxon>Alphaproteobacteria</taxon>
        <taxon>Rhodobacterales</taxon>
        <taxon>Paracoccaceae</taxon>
        <taxon>Pseudooceanicola</taxon>
    </lineage>
</organism>
<accession>A0A844W9T2</accession>
<keyword evidence="2" id="KW-0378">Hydrolase</keyword>
<evidence type="ECO:0000313" key="2">
    <source>
        <dbReference type="EMBL" id="MWB77643.1"/>
    </source>
</evidence>
<name>A0A844W9T2_9RHOB</name>
<reference evidence="2 3" key="1">
    <citation type="submission" date="2019-11" db="EMBL/GenBank/DDBJ databases">
        <title>Pseudooceanicola pacifica sp. nov., isolated from deep-sea sediment of the Pacific Ocean.</title>
        <authorList>
            <person name="Lyu L."/>
        </authorList>
    </citation>
    <scope>NUCLEOTIDE SEQUENCE [LARGE SCALE GENOMIC DNA]</scope>
    <source>
        <strain evidence="2 3">216_PA32_1</strain>
    </source>
</reference>
<dbReference type="InterPro" id="IPR011059">
    <property type="entry name" value="Metal-dep_hydrolase_composite"/>
</dbReference>
<evidence type="ECO:0000259" key="1">
    <source>
        <dbReference type="Pfam" id="PF01979"/>
    </source>
</evidence>
<dbReference type="PANTHER" id="PTHR43135:SF3">
    <property type="entry name" value="ALPHA-D-RIBOSE 1-METHYLPHOSPHONATE 5-TRIPHOSPHATE DIPHOSPHATASE"/>
    <property type="match status" value="1"/>
</dbReference>
<dbReference type="InterPro" id="IPR006680">
    <property type="entry name" value="Amidohydro-rel"/>
</dbReference>
<feature type="domain" description="Amidohydrolase-related" evidence="1">
    <location>
        <begin position="73"/>
        <end position="410"/>
    </location>
</feature>
<dbReference type="InterPro" id="IPR032466">
    <property type="entry name" value="Metal_Hydrolase"/>
</dbReference>
<dbReference type="SUPFAM" id="SSF51556">
    <property type="entry name" value="Metallo-dependent hydrolases"/>
    <property type="match status" value="1"/>
</dbReference>
<dbReference type="Proteomes" id="UP000443843">
    <property type="component" value="Unassembled WGS sequence"/>
</dbReference>
<dbReference type="Gene3D" id="3.20.20.140">
    <property type="entry name" value="Metal-dependent hydrolases"/>
    <property type="match status" value="1"/>
</dbReference>
<dbReference type="InterPro" id="IPR018228">
    <property type="entry name" value="DNase_TatD-rel_CS"/>
</dbReference>